<evidence type="ECO:0000259" key="4">
    <source>
        <dbReference type="SMART" id="SM00226"/>
    </source>
</evidence>
<dbReference type="InterPro" id="IPR017867">
    <property type="entry name" value="Tyr_phospatase_low_mol_wt"/>
</dbReference>
<protein>
    <recommendedName>
        <fullName evidence="4">Phosphotyrosine protein phosphatase I domain-containing protein</fullName>
    </recommendedName>
</protein>
<dbReference type="InterPro" id="IPR023485">
    <property type="entry name" value="Ptyr_pPase"/>
</dbReference>
<feature type="domain" description="Phosphotyrosine protein phosphatase I" evidence="4">
    <location>
        <begin position="49"/>
        <end position="186"/>
    </location>
</feature>
<dbReference type="PANTHER" id="PTHR11717:SF31">
    <property type="entry name" value="LOW MOLECULAR WEIGHT PROTEIN-TYROSINE-PHOSPHATASE ETP-RELATED"/>
    <property type="match status" value="1"/>
</dbReference>
<evidence type="ECO:0000313" key="5">
    <source>
        <dbReference type="EMBL" id="VAW54767.1"/>
    </source>
</evidence>
<gene>
    <name evidence="5" type="ORF">MNBD_GAMMA06-588</name>
</gene>
<dbReference type="Gene3D" id="3.40.50.2300">
    <property type="match status" value="1"/>
</dbReference>
<dbReference type="InterPro" id="IPR050438">
    <property type="entry name" value="LMW_PTPase"/>
</dbReference>
<dbReference type="PRINTS" id="PR00719">
    <property type="entry name" value="LMWPTPASE"/>
</dbReference>
<comment type="similarity">
    <text evidence="1">Belongs to the low molecular weight phosphotyrosine protein phosphatase family.</text>
</comment>
<dbReference type="SMART" id="SM00226">
    <property type="entry name" value="LMWPc"/>
    <property type="match status" value="1"/>
</dbReference>
<evidence type="ECO:0000256" key="1">
    <source>
        <dbReference type="ARBA" id="ARBA00011063"/>
    </source>
</evidence>
<dbReference type="EMBL" id="UOFD01000079">
    <property type="protein sequence ID" value="VAW54767.1"/>
    <property type="molecule type" value="Genomic_DNA"/>
</dbReference>
<dbReference type="GO" id="GO:0004725">
    <property type="term" value="F:protein tyrosine phosphatase activity"/>
    <property type="evidence" value="ECO:0007669"/>
    <property type="project" value="InterPro"/>
</dbReference>
<proteinExistence type="inferred from homology"/>
<dbReference type="PANTHER" id="PTHR11717">
    <property type="entry name" value="LOW MOLECULAR WEIGHT PROTEIN TYROSINE PHOSPHATASE"/>
    <property type="match status" value="1"/>
</dbReference>
<dbReference type="SUPFAM" id="SSF52788">
    <property type="entry name" value="Phosphotyrosine protein phosphatases I"/>
    <property type="match status" value="1"/>
</dbReference>
<sequence length="190" mass="21999">MKKINEFYKRVVIDQYGSRRGIIRTYWHKLKHRFGAYRRYSEIEWSKIDRLVFVCKGNICRSAYAEVFARSLGMNAISCGINTRNDFPANADATKTAGVRGVDLSNHKTTPVMYVLFKKTDLIITMEPWQASSLVKNLKRKHYVTLLGLWLPPLRPHVPDPYGLNAAYFNNCFDYIESSVNEIAKKIKNN</sequence>
<organism evidence="5">
    <name type="scientific">hydrothermal vent metagenome</name>
    <dbReference type="NCBI Taxonomy" id="652676"/>
    <lineage>
        <taxon>unclassified sequences</taxon>
        <taxon>metagenomes</taxon>
        <taxon>ecological metagenomes</taxon>
    </lineage>
</organism>
<dbReference type="AlphaFoldDB" id="A0A3B0WVR6"/>
<accession>A0A3B0WVR6</accession>
<dbReference type="InterPro" id="IPR036196">
    <property type="entry name" value="Ptyr_pPase_sf"/>
</dbReference>
<evidence type="ECO:0000256" key="3">
    <source>
        <dbReference type="ARBA" id="ARBA00022912"/>
    </source>
</evidence>
<dbReference type="Pfam" id="PF01451">
    <property type="entry name" value="LMWPc"/>
    <property type="match status" value="1"/>
</dbReference>
<keyword evidence="2" id="KW-0378">Hydrolase</keyword>
<evidence type="ECO:0000256" key="2">
    <source>
        <dbReference type="ARBA" id="ARBA00022801"/>
    </source>
</evidence>
<reference evidence="5" key="1">
    <citation type="submission" date="2018-06" db="EMBL/GenBank/DDBJ databases">
        <authorList>
            <person name="Zhirakovskaya E."/>
        </authorList>
    </citation>
    <scope>NUCLEOTIDE SEQUENCE</scope>
</reference>
<name>A0A3B0WVR6_9ZZZZ</name>
<keyword evidence="3" id="KW-0904">Protein phosphatase</keyword>